<evidence type="ECO:0000256" key="1">
    <source>
        <dbReference type="ARBA" id="ARBA00004429"/>
    </source>
</evidence>
<evidence type="ECO:0000256" key="10">
    <source>
        <dbReference type="ARBA" id="ARBA00022914"/>
    </source>
</evidence>
<evidence type="ECO:0000256" key="7">
    <source>
        <dbReference type="ARBA" id="ARBA00022519"/>
    </source>
</evidence>
<dbReference type="GO" id="GO:0046872">
    <property type="term" value="F:metal ion binding"/>
    <property type="evidence" value="ECO:0007669"/>
    <property type="project" value="UniProtKB-KW"/>
</dbReference>
<evidence type="ECO:0000256" key="12">
    <source>
        <dbReference type="ARBA" id="ARBA00023136"/>
    </source>
</evidence>
<evidence type="ECO:0000256" key="14">
    <source>
        <dbReference type="ARBA" id="ARBA00045720"/>
    </source>
</evidence>
<dbReference type="RefSeq" id="WP_013722073.1">
    <property type="nucleotide sequence ID" value="NZ_CP042344.1"/>
</dbReference>
<comment type="subcellular location">
    <subcellularLocation>
        <location evidence="1">Cell inner membrane</location>
        <topology evidence="1">Multi-pass membrane protein</topology>
    </subcellularLocation>
</comment>
<dbReference type="GO" id="GO:0005886">
    <property type="term" value="C:plasma membrane"/>
    <property type="evidence" value="ECO:0007669"/>
    <property type="project" value="UniProtKB-SubCell"/>
</dbReference>
<feature type="transmembrane region" description="Helical" evidence="15">
    <location>
        <begin position="12"/>
        <end position="40"/>
    </location>
</feature>
<protein>
    <recommendedName>
        <fullName evidence="3">Mercuric transport protein MerT</fullName>
    </recommendedName>
    <alternativeName>
        <fullName evidence="13">Mercury ion transport protein</fullName>
    </alternativeName>
</protein>
<keyword evidence="5" id="KW-0475">Mercuric resistance</keyword>
<keyword evidence="9" id="KW-0479">Metal-binding</keyword>
<evidence type="ECO:0000256" key="9">
    <source>
        <dbReference type="ARBA" id="ARBA00022723"/>
    </source>
</evidence>
<evidence type="ECO:0000256" key="2">
    <source>
        <dbReference type="ARBA" id="ARBA00008224"/>
    </source>
</evidence>
<dbReference type="KEGG" id="cof:FOZ74_13050"/>
<keyword evidence="17" id="KW-1185">Reference proteome</keyword>
<evidence type="ECO:0000313" key="17">
    <source>
        <dbReference type="Proteomes" id="UP000321199"/>
    </source>
</evidence>
<accession>A0A5B8RW87</accession>
<dbReference type="GO" id="GO:0015097">
    <property type="term" value="F:mercury ion transmembrane transporter activity"/>
    <property type="evidence" value="ECO:0007669"/>
    <property type="project" value="InterPro"/>
</dbReference>
<keyword evidence="4" id="KW-0813">Transport</keyword>
<evidence type="ECO:0000256" key="6">
    <source>
        <dbReference type="ARBA" id="ARBA00022475"/>
    </source>
</evidence>
<evidence type="ECO:0000256" key="5">
    <source>
        <dbReference type="ARBA" id="ARBA00022466"/>
    </source>
</evidence>
<keyword evidence="6" id="KW-1003">Cell membrane</keyword>
<feature type="transmembrane region" description="Helical" evidence="15">
    <location>
        <begin position="91"/>
        <end position="111"/>
    </location>
</feature>
<name>A0A5B8RW87_9BURK</name>
<dbReference type="Proteomes" id="UP000321199">
    <property type="component" value="Chromosome"/>
</dbReference>
<keyword evidence="12 15" id="KW-0472">Membrane</keyword>
<comment type="similarity">
    <text evidence="2">Belongs to the MerT family.</text>
</comment>
<gene>
    <name evidence="16" type="ORF">FOZ74_13050</name>
</gene>
<keyword evidence="8 15" id="KW-0812">Transmembrane</keyword>
<dbReference type="InterPro" id="IPR003457">
    <property type="entry name" value="Transprt_MerT"/>
</dbReference>
<dbReference type="EMBL" id="CP042344">
    <property type="protein sequence ID" value="QEA13879.1"/>
    <property type="molecule type" value="Genomic_DNA"/>
</dbReference>
<dbReference type="Gene3D" id="1.10.287.910">
    <property type="entry name" value="bacterial mercury transporter, merf"/>
    <property type="match status" value="1"/>
</dbReference>
<evidence type="ECO:0000256" key="15">
    <source>
        <dbReference type="SAM" id="Phobius"/>
    </source>
</evidence>
<evidence type="ECO:0000313" key="16">
    <source>
        <dbReference type="EMBL" id="QEA13879.1"/>
    </source>
</evidence>
<sequence>MSTFNFKNSLVAGTLAAIGASVCCVVPLVLLMMGIGGAWIASLTALEPLRPWFIAATFLFVGLAFQRLYFQQPACEPGAACAQSSVLKRQRLIFWAVALVLLALLSVPWLAPLFF</sequence>
<evidence type="ECO:0000256" key="4">
    <source>
        <dbReference type="ARBA" id="ARBA00022448"/>
    </source>
</evidence>
<comment type="function">
    <text evidence="14">Involved in mercury resistance. Probably transfers a mercuric ion from the periplasmic Hg(2+)-binding protein MerP to the cytoplasmic mercuric reductase MerA.</text>
</comment>
<dbReference type="AlphaFoldDB" id="A0A5B8RW87"/>
<organism evidence="16 17">
    <name type="scientific">Comamonas flocculans</name>
    <dbReference type="NCBI Taxonomy" id="2597701"/>
    <lineage>
        <taxon>Bacteria</taxon>
        <taxon>Pseudomonadati</taxon>
        <taxon>Pseudomonadota</taxon>
        <taxon>Betaproteobacteria</taxon>
        <taxon>Burkholderiales</taxon>
        <taxon>Comamonadaceae</taxon>
        <taxon>Comamonas</taxon>
    </lineage>
</organism>
<evidence type="ECO:0000256" key="3">
    <source>
        <dbReference type="ARBA" id="ARBA00017053"/>
    </source>
</evidence>
<keyword evidence="7" id="KW-0997">Cell inner membrane</keyword>
<evidence type="ECO:0000256" key="13">
    <source>
        <dbReference type="ARBA" id="ARBA00030934"/>
    </source>
</evidence>
<reference evidence="16 17" key="1">
    <citation type="submission" date="2019-07" db="EMBL/GenBank/DDBJ databases">
        <title>Complete genome sequence of Comamonas sp. NLF 7-7 isolated from livestock.</title>
        <authorList>
            <person name="Kim D.H."/>
            <person name="Kim J.G."/>
        </authorList>
    </citation>
    <scope>NUCLEOTIDE SEQUENCE [LARGE SCALE GENOMIC DNA]</scope>
    <source>
        <strain evidence="16 17">NLF 7-7</strain>
    </source>
</reference>
<dbReference type="Pfam" id="PF02411">
    <property type="entry name" value="MerT"/>
    <property type="match status" value="1"/>
</dbReference>
<evidence type="ECO:0000256" key="11">
    <source>
        <dbReference type="ARBA" id="ARBA00022989"/>
    </source>
</evidence>
<keyword evidence="10" id="KW-0476">Mercury</keyword>
<dbReference type="OrthoDB" id="9813737at2"/>
<keyword evidence="11 15" id="KW-1133">Transmembrane helix</keyword>
<evidence type="ECO:0000256" key="8">
    <source>
        <dbReference type="ARBA" id="ARBA00022692"/>
    </source>
</evidence>
<feature type="transmembrane region" description="Helical" evidence="15">
    <location>
        <begin position="52"/>
        <end position="70"/>
    </location>
</feature>
<proteinExistence type="inferred from homology"/>